<keyword evidence="2" id="KW-1185">Reference proteome</keyword>
<protein>
    <submittedName>
        <fullName evidence="1">Uncharacterized protein</fullName>
    </submittedName>
</protein>
<dbReference type="Proteomes" id="UP000541558">
    <property type="component" value="Unassembled WGS sequence"/>
</dbReference>
<dbReference type="AlphaFoldDB" id="A0A8H5CJ86"/>
<reference evidence="1 2" key="1">
    <citation type="journal article" date="2020" name="ISME J.">
        <title>Uncovering the hidden diversity of litter-decomposition mechanisms in mushroom-forming fungi.</title>
        <authorList>
            <person name="Floudas D."/>
            <person name="Bentzer J."/>
            <person name="Ahren D."/>
            <person name="Johansson T."/>
            <person name="Persson P."/>
            <person name="Tunlid A."/>
        </authorList>
    </citation>
    <scope>NUCLEOTIDE SEQUENCE [LARGE SCALE GENOMIC DNA]</scope>
    <source>
        <strain evidence="1 2">CBS 175.51</strain>
    </source>
</reference>
<evidence type="ECO:0000313" key="2">
    <source>
        <dbReference type="Proteomes" id="UP000541558"/>
    </source>
</evidence>
<sequence>MDTVARPTHPTRANREDLWVVTKTLTLRGPVMHPYIAFHCLGHDLEKGASANKVHRLSIAREQYSGEQNKKKMGLGYEEMIHELLV</sequence>
<evidence type="ECO:0000313" key="1">
    <source>
        <dbReference type="EMBL" id="KAF5341813.1"/>
    </source>
</evidence>
<proteinExistence type="predicted"/>
<accession>A0A8H5CJ86</accession>
<dbReference type="EMBL" id="JAACJK010000001">
    <property type="protein sequence ID" value="KAF5341813.1"/>
    <property type="molecule type" value="Genomic_DNA"/>
</dbReference>
<name>A0A8H5CJ86_9AGAR</name>
<gene>
    <name evidence="1" type="ORF">D9611_001846</name>
</gene>
<organism evidence="1 2">
    <name type="scientific">Ephemerocybe angulata</name>
    <dbReference type="NCBI Taxonomy" id="980116"/>
    <lineage>
        <taxon>Eukaryota</taxon>
        <taxon>Fungi</taxon>
        <taxon>Dikarya</taxon>
        <taxon>Basidiomycota</taxon>
        <taxon>Agaricomycotina</taxon>
        <taxon>Agaricomycetes</taxon>
        <taxon>Agaricomycetidae</taxon>
        <taxon>Agaricales</taxon>
        <taxon>Agaricineae</taxon>
        <taxon>Psathyrellaceae</taxon>
        <taxon>Ephemerocybe</taxon>
    </lineage>
</organism>
<comment type="caution">
    <text evidence="1">The sequence shown here is derived from an EMBL/GenBank/DDBJ whole genome shotgun (WGS) entry which is preliminary data.</text>
</comment>